<sequence length="249" mass="26608">MRERTSVRKTSQTSVTVQAGEAADNFPGGSMANRPVHFIWMLDCSGSMGVNGKIGELNFAIREAIPEMQQAAESNPAASLLVRAISFASGASWHVGEPTPVDHFAWEDVHTYGGTDMGAAFKLAAGALQTPPMPQRALPPVLALASDGQPTDDWRAGLREIDATPWGKRAVRVAVAIGDDADKSMLKEFLGNPELEPLQAKNPRQLAAAIRWMSTAVVKDASTPKVEDAKPASPLGPAPLTKDDEDDIW</sequence>
<protein>
    <submittedName>
        <fullName evidence="2">VWA domain-containing protein</fullName>
    </submittedName>
</protein>
<organism evidence="2 3">
    <name type="scientific">Streptomyces rectiviolaceus</name>
    <dbReference type="NCBI Taxonomy" id="332591"/>
    <lineage>
        <taxon>Bacteria</taxon>
        <taxon>Bacillati</taxon>
        <taxon>Actinomycetota</taxon>
        <taxon>Actinomycetes</taxon>
        <taxon>Kitasatosporales</taxon>
        <taxon>Streptomycetaceae</taxon>
        <taxon>Streptomyces</taxon>
    </lineage>
</organism>
<proteinExistence type="predicted"/>
<comment type="caution">
    <text evidence="2">The sequence shown here is derived from an EMBL/GenBank/DDBJ whole genome shotgun (WGS) entry which is preliminary data.</text>
</comment>
<dbReference type="InterPro" id="IPR036465">
    <property type="entry name" value="vWFA_dom_sf"/>
</dbReference>
<gene>
    <name evidence="2" type="ORF">GCM10010449_37350</name>
</gene>
<dbReference type="EMBL" id="BAAAUG010000063">
    <property type="protein sequence ID" value="GAA3111507.1"/>
    <property type="molecule type" value="Genomic_DNA"/>
</dbReference>
<accession>A0ABP6MLA8</accession>
<feature type="region of interest" description="Disordered" evidence="1">
    <location>
        <begin position="220"/>
        <end position="249"/>
    </location>
</feature>
<dbReference type="SUPFAM" id="SSF53300">
    <property type="entry name" value="vWA-like"/>
    <property type="match status" value="1"/>
</dbReference>
<name>A0ABP6MLA8_9ACTN</name>
<evidence type="ECO:0000313" key="2">
    <source>
        <dbReference type="EMBL" id="GAA3111507.1"/>
    </source>
</evidence>
<evidence type="ECO:0000256" key="1">
    <source>
        <dbReference type="SAM" id="MobiDB-lite"/>
    </source>
</evidence>
<keyword evidence="3" id="KW-1185">Reference proteome</keyword>
<dbReference type="Proteomes" id="UP001501637">
    <property type="component" value="Unassembled WGS sequence"/>
</dbReference>
<reference evidence="3" key="1">
    <citation type="journal article" date="2019" name="Int. J. Syst. Evol. Microbiol.">
        <title>The Global Catalogue of Microorganisms (GCM) 10K type strain sequencing project: providing services to taxonomists for standard genome sequencing and annotation.</title>
        <authorList>
            <consortium name="The Broad Institute Genomics Platform"/>
            <consortium name="The Broad Institute Genome Sequencing Center for Infectious Disease"/>
            <person name="Wu L."/>
            <person name="Ma J."/>
        </authorList>
    </citation>
    <scope>NUCLEOTIDE SEQUENCE [LARGE SCALE GENOMIC DNA]</scope>
    <source>
        <strain evidence="3">JCM 9092</strain>
    </source>
</reference>
<dbReference type="Gene3D" id="3.40.50.410">
    <property type="entry name" value="von Willebrand factor, type A domain"/>
    <property type="match status" value="1"/>
</dbReference>
<evidence type="ECO:0000313" key="3">
    <source>
        <dbReference type="Proteomes" id="UP001501637"/>
    </source>
</evidence>